<accession>A0A507ASE2</accession>
<protein>
    <recommendedName>
        <fullName evidence="1">Tetrapyrrole biosynthesis uroporphyrinogen III synthase domain-containing protein</fullName>
    </recommendedName>
</protein>
<dbReference type="AlphaFoldDB" id="A0A507ASE2"/>
<proteinExistence type="predicted"/>
<dbReference type="InParanoid" id="A0A507ASE2"/>
<dbReference type="Pfam" id="PF02602">
    <property type="entry name" value="HEM4"/>
    <property type="match status" value="1"/>
</dbReference>
<dbReference type="OrthoDB" id="5595751at2759"/>
<comment type="caution">
    <text evidence="2">The sequence shown here is derived from an EMBL/GenBank/DDBJ whole genome shotgun (WGS) entry which is preliminary data.</text>
</comment>
<dbReference type="InterPro" id="IPR036108">
    <property type="entry name" value="4pyrrol_syn_uPrphyn_synt_sf"/>
</dbReference>
<evidence type="ECO:0000259" key="1">
    <source>
        <dbReference type="Pfam" id="PF02602"/>
    </source>
</evidence>
<dbReference type="SUPFAM" id="SSF69618">
    <property type="entry name" value="HemD-like"/>
    <property type="match status" value="1"/>
</dbReference>
<sequence length="315" mass="34727">MAAPGVDASAGRIPVLLLKTRSSPSDAYEELFSSRHNGLHFEPIFVPVLEHKFRDTEMKLVAGLLQRGEMGKGPECTYGGMVFTSQRAVEAFAKLVRETPADAPCRHALAEVPVYSVGPATTRALRAVMQEPSLQIFGEETGNGEALAPFIMQHYGQWYEDRVPKPPLLFLVGEQRRDVIPRTLMSESLPELDRIRVDETVIYGTGVMESFKDDFEQALSATRDRSMRWVVVFSPTGCDSMLQRMGLLDSATGEARSRRAQGLESTLIAAIGPTTRKHLHSFGFEPEVCAEQPSPEGVWNGITRHMAGLEAHGAE</sequence>
<dbReference type="GO" id="GO:0006780">
    <property type="term" value="P:uroporphyrinogen III biosynthetic process"/>
    <property type="evidence" value="ECO:0007669"/>
    <property type="project" value="InterPro"/>
</dbReference>
<dbReference type="STRING" id="1093900.A0A507ASE2"/>
<dbReference type="InterPro" id="IPR039793">
    <property type="entry name" value="UROS/Hem4"/>
</dbReference>
<evidence type="ECO:0000313" key="3">
    <source>
        <dbReference type="Proteomes" id="UP000319257"/>
    </source>
</evidence>
<dbReference type="InterPro" id="IPR003754">
    <property type="entry name" value="4pyrrol_synth_uPrphyn_synth"/>
</dbReference>
<evidence type="ECO:0000313" key="2">
    <source>
        <dbReference type="EMBL" id="TPX09616.1"/>
    </source>
</evidence>
<dbReference type="GO" id="GO:0004852">
    <property type="term" value="F:uroporphyrinogen-III synthase activity"/>
    <property type="evidence" value="ECO:0007669"/>
    <property type="project" value="InterPro"/>
</dbReference>
<dbReference type="GO" id="GO:0006782">
    <property type="term" value="P:protoporphyrinogen IX biosynthetic process"/>
    <property type="evidence" value="ECO:0007669"/>
    <property type="project" value="UniProtKB-UniPathway"/>
</dbReference>
<dbReference type="CDD" id="cd06578">
    <property type="entry name" value="HemD"/>
    <property type="match status" value="1"/>
</dbReference>
<feature type="domain" description="Tetrapyrrole biosynthesis uroporphyrinogen III synthase" evidence="1">
    <location>
        <begin position="40"/>
        <end position="298"/>
    </location>
</feature>
<dbReference type="EMBL" id="SKBQ01000065">
    <property type="protein sequence ID" value="TPX09616.1"/>
    <property type="molecule type" value="Genomic_DNA"/>
</dbReference>
<reference evidence="2 3" key="1">
    <citation type="submission" date="2019-06" db="EMBL/GenBank/DDBJ databases">
        <title>Draft genome sequence of the filamentous fungus Phialemoniopsis curvata isolated from diesel fuel.</title>
        <authorList>
            <person name="Varaljay V.A."/>
            <person name="Lyon W.J."/>
            <person name="Crouch A.L."/>
            <person name="Drake C.E."/>
            <person name="Hollomon J.M."/>
            <person name="Nadeau L.J."/>
            <person name="Nunn H.S."/>
            <person name="Stevenson B.S."/>
            <person name="Bojanowski C.L."/>
            <person name="Crookes-Goodson W.J."/>
        </authorList>
    </citation>
    <scope>NUCLEOTIDE SEQUENCE [LARGE SCALE GENOMIC DNA]</scope>
    <source>
        <strain evidence="2 3">D216</strain>
    </source>
</reference>
<name>A0A507ASE2_9PEZI</name>
<dbReference type="FunCoup" id="A0A507ASE2">
    <property type="interactions" value="122"/>
</dbReference>
<dbReference type="GO" id="GO:0005829">
    <property type="term" value="C:cytosol"/>
    <property type="evidence" value="ECO:0007669"/>
    <property type="project" value="TreeGrafter"/>
</dbReference>
<dbReference type="Gene3D" id="3.40.50.10090">
    <property type="match status" value="2"/>
</dbReference>
<dbReference type="UniPathway" id="UPA00251">
    <property type="reaction ID" value="UER00320"/>
</dbReference>
<dbReference type="GeneID" id="41976664"/>
<keyword evidence="3" id="KW-1185">Reference proteome</keyword>
<dbReference type="PANTHER" id="PTHR12390:SF0">
    <property type="entry name" value="UROPORPHYRINOGEN-III SYNTHASE"/>
    <property type="match status" value="1"/>
</dbReference>
<dbReference type="PANTHER" id="PTHR12390">
    <property type="entry name" value="UROPORPHYRINOGEN III SYNTHASE"/>
    <property type="match status" value="1"/>
</dbReference>
<organism evidence="2 3">
    <name type="scientific">Thyridium curvatum</name>
    <dbReference type="NCBI Taxonomy" id="1093900"/>
    <lineage>
        <taxon>Eukaryota</taxon>
        <taxon>Fungi</taxon>
        <taxon>Dikarya</taxon>
        <taxon>Ascomycota</taxon>
        <taxon>Pezizomycotina</taxon>
        <taxon>Sordariomycetes</taxon>
        <taxon>Sordariomycetidae</taxon>
        <taxon>Thyridiales</taxon>
        <taxon>Thyridiaceae</taxon>
        <taxon>Thyridium</taxon>
    </lineage>
</organism>
<dbReference type="Proteomes" id="UP000319257">
    <property type="component" value="Unassembled WGS sequence"/>
</dbReference>
<dbReference type="FunFam" id="3.40.50.10090:FF:000011">
    <property type="entry name" value="Uroporphyrinogen-III synthase (UroS), putative"/>
    <property type="match status" value="1"/>
</dbReference>
<gene>
    <name evidence="2" type="ORF">E0L32_009217</name>
</gene>
<dbReference type="RefSeq" id="XP_030991327.1">
    <property type="nucleotide sequence ID" value="XM_031144158.1"/>
</dbReference>